<feature type="signal peptide" evidence="2">
    <location>
        <begin position="1"/>
        <end position="21"/>
    </location>
</feature>
<evidence type="ECO:0000313" key="4">
    <source>
        <dbReference type="Proteomes" id="UP001196068"/>
    </source>
</evidence>
<organism evidence="3 4">
    <name type="scientific">Plastoroseomonas arctica</name>
    <dbReference type="NCBI Taxonomy" id="1509237"/>
    <lineage>
        <taxon>Bacteria</taxon>
        <taxon>Pseudomonadati</taxon>
        <taxon>Pseudomonadota</taxon>
        <taxon>Alphaproteobacteria</taxon>
        <taxon>Acetobacterales</taxon>
        <taxon>Acetobacteraceae</taxon>
        <taxon>Plastoroseomonas</taxon>
    </lineage>
</organism>
<dbReference type="InterPro" id="IPR042100">
    <property type="entry name" value="Bug_dom1"/>
</dbReference>
<accession>A0AAF1JYI6</accession>
<sequence length="311" mass="32275">MITRRATLALSAGLLARPALAQGRLNLTLVVGAAAGSAADRWGRGFAPFLERHWPRSSVAIANIAGEAGLVAARAIGDAQPDGKAIAAITTPFLIAHAIETGTRRVIDRLDLMGAVADELIVLVTAPGITPDLAGIRSIGARGRLGSPPPGSAAQLAAHSINALMPLELIAFPSASTARQAVIAGNLTAALLPLPDALGAIREGRLQAVAVSGRTRSPHLPELPCFAEFGMPDVAVTQRGFALPRGVPAIMRDGLAEALEAVLADPEFTAQNSAMGRTPRLIRAAAWSAEVGALTEALQRRWDGEPWVRRA</sequence>
<comment type="caution">
    <text evidence="3">The sequence shown here is derived from an EMBL/GenBank/DDBJ whole genome shotgun (WGS) entry which is preliminary data.</text>
</comment>
<dbReference type="RefSeq" id="WP_211874833.1">
    <property type="nucleotide sequence ID" value="NZ_JAAEDH010000014.1"/>
</dbReference>
<dbReference type="EMBL" id="JAAEDH010000014">
    <property type="protein sequence ID" value="MBR0655990.1"/>
    <property type="molecule type" value="Genomic_DNA"/>
</dbReference>
<evidence type="ECO:0008006" key="5">
    <source>
        <dbReference type="Google" id="ProtNLM"/>
    </source>
</evidence>
<evidence type="ECO:0000256" key="1">
    <source>
        <dbReference type="ARBA" id="ARBA00006987"/>
    </source>
</evidence>
<reference evidence="3" key="1">
    <citation type="submission" date="2020-01" db="EMBL/GenBank/DDBJ databases">
        <authorList>
            <person name="Rat A."/>
        </authorList>
    </citation>
    <scope>NUCLEOTIDE SEQUENCE</scope>
    <source>
        <strain evidence="3">LMG 28251</strain>
    </source>
</reference>
<gene>
    <name evidence="3" type="ORF">GXW79_12985</name>
</gene>
<comment type="similarity">
    <text evidence="1">Belongs to the UPF0065 (bug) family.</text>
</comment>
<dbReference type="AlphaFoldDB" id="A0AAF1JYI6"/>
<evidence type="ECO:0000313" key="3">
    <source>
        <dbReference type="EMBL" id="MBR0655990.1"/>
    </source>
</evidence>
<feature type="chain" id="PRO_5042044097" description="Tripartite tricarboxylate transporter substrate binding protein" evidence="2">
    <location>
        <begin position="22"/>
        <end position="311"/>
    </location>
</feature>
<dbReference type="PANTHER" id="PTHR42928:SF5">
    <property type="entry name" value="BLR1237 PROTEIN"/>
    <property type="match status" value="1"/>
</dbReference>
<protein>
    <recommendedName>
        <fullName evidence="5">Tripartite tricarboxylate transporter substrate binding protein</fullName>
    </recommendedName>
</protein>
<name>A0AAF1JYI6_9PROT</name>
<dbReference type="Proteomes" id="UP001196068">
    <property type="component" value="Unassembled WGS sequence"/>
</dbReference>
<dbReference type="Gene3D" id="3.40.190.10">
    <property type="entry name" value="Periplasmic binding protein-like II"/>
    <property type="match status" value="1"/>
</dbReference>
<proteinExistence type="inferred from homology"/>
<dbReference type="SUPFAM" id="SSF53850">
    <property type="entry name" value="Periplasmic binding protein-like II"/>
    <property type="match status" value="1"/>
</dbReference>
<dbReference type="Gene3D" id="3.40.190.150">
    <property type="entry name" value="Bordetella uptake gene, domain 1"/>
    <property type="match status" value="1"/>
</dbReference>
<dbReference type="PANTHER" id="PTHR42928">
    <property type="entry name" value="TRICARBOXYLATE-BINDING PROTEIN"/>
    <property type="match status" value="1"/>
</dbReference>
<keyword evidence="4" id="KW-1185">Reference proteome</keyword>
<dbReference type="InterPro" id="IPR005064">
    <property type="entry name" value="BUG"/>
</dbReference>
<reference evidence="3" key="2">
    <citation type="journal article" date="2021" name="Syst. Appl. Microbiol.">
        <title>Roseomonas hellenica sp. nov., isolated from roots of wild-growing Alkanna tinctoria.</title>
        <authorList>
            <person name="Rat A."/>
            <person name="Naranjo H.D."/>
            <person name="Lebbe L."/>
            <person name="Cnockaert M."/>
            <person name="Krigas N."/>
            <person name="Grigoriadou K."/>
            <person name="Maloupa E."/>
            <person name="Willems A."/>
        </authorList>
    </citation>
    <scope>NUCLEOTIDE SEQUENCE</scope>
    <source>
        <strain evidence="3">LMG 28251</strain>
    </source>
</reference>
<evidence type="ECO:0000256" key="2">
    <source>
        <dbReference type="SAM" id="SignalP"/>
    </source>
</evidence>
<keyword evidence="2" id="KW-0732">Signal</keyword>
<dbReference type="Pfam" id="PF03401">
    <property type="entry name" value="TctC"/>
    <property type="match status" value="1"/>
</dbReference>